<evidence type="ECO:0000256" key="8">
    <source>
        <dbReference type="ARBA" id="ARBA00023136"/>
    </source>
</evidence>
<evidence type="ECO:0000256" key="10">
    <source>
        <dbReference type="PROSITE-ProRule" id="PRU01193"/>
    </source>
</evidence>
<evidence type="ECO:0000256" key="2">
    <source>
        <dbReference type="ARBA" id="ARBA00006337"/>
    </source>
</evidence>
<feature type="transmembrane region" description="Helical" evidence="12">
    <location>
        <begin position="100"/>
        <end position="120"/>
    </location>
</feature>
<evidence type="ECO:0000256" key="7">
    <source>
        <dbReference type="ARBA" id="ARBA00023122"/>
    </source>
</evidence>
<name>A0A495JVZ5_9ACTN</name>
<dbReference type="Pfam" id="PF00571">
    <property type="entry name" value="CBS"/>
    <property type="match status" value="2"/>
</dbReference>
<dbReference type="AlphaFoldDB" id="A0A495JVZ5"/>
<protein>
    <submittedName>
        <fullName evidence="15">Putative hemolysin</fullName>
    </submittedName>
</protein>
<evidence type="ECO:0000256" key="1">
    <source>
        <dbReference type="ARBA" id="ARBA00004651"/>
    </source>
</evidence>
<dbReference type="InterPro" id="IPR036318">
    <property type="entry name" value="FAD-bd_PCMH-like_sf"/>
</dbReference>
<evidence type="ECO:0000313" key="15">
    <source>
        <dbReference type="EMBL" id="RKR93203.1"/>
    </source>
</evidence>
<comment type="caution">
    <text evidence="15">The sequence shown here is derived from an EMBL/GenBank/DDBJ whole genome shotgun (WGS) entry which is preliminary data.</text>
</comment>
<reference evidence="15 16" key="1">
    <citation type="submission" date="2018-10" db="EMBL/GenBank/DDBJ databases">
        <title>Sequencing the genomes of 1000 actinobacteria strains.</title>
        <authorList>
            <person name="Klenk H.-P."/>
        </authorList>
    </citation>
    <scope>NUCLEOTIDE SEQUENCE [LARGE SCALE GENOMIC DNA]</scope>
    <source>
        <strain evidence="15 16">DSM 45175</strain>
    </source>
</reference>
<dbReference type="CDD" id="cd04590">
    <property type="entry name" value="CBS_pair_CorC_HlyC_assoc"/>
    <property type="match status" value="1"/>
</dbReference>
<evidence type="ECO:0000256" key="4">
    <source>
        <dbReference type="ARBA" id="ARBA00022692"/>
    </source>
</evidence>
<dbReference type="InterPro" id="IPR000644">
    <property type="entry name" value="CBS_dom"/>
</dbReference>
<dbReference type="SUPFAM" id="SSF54631">
    <property type="entry name" value="CBS-domain pair"/>
    <property type="match status" value="1"/>
</dbReference>
<dbReference type="InterPro" id="IPR016169">
    <property type="entry name" value="FAD-bd_PCMH_sub2"/>
</dbReference>
<dbReference type="Pfam" id="PF03471">
    <property type="entry name" value="CorC_HlyC"/>
    <property type="match status" value="1"/>
</dbReference>
<dbReference type="PANTHER" id="PTHR43099:SF5">
    <property type="entry name" value="HLYC_CORC FAMILY TRANSPORTER"/>
    <property type="match status" value="1"/>
</dbReference>
<evidence type="ECO:0000313" key="16">
    <source>
        <dbReference type="Proteomes" id="UP000277671"/>
    </source>
</evidence>
<keyword evidence="8 10" id="KW-0472">Membrane</keyword>
<dbReference type="InterPro" id="IPR005170">
    <property type="entry name" value="Transptr-assoc_dom"/>
</dbReference>
<organism evidence="15 16">
    <name type="scientific">Micromonospora pisi</name>
    <dbReference type="NCBI Taxonomy" id="589240"/>
    <lineage>
        <taxon>Bacteria</taxon>
        <taxon>Bacillati</taxon>
        <taxon>Actinomycetota</taxon>
        <taxon>Actinomycetes</taxon>
        <taxon>Micromonosporales</taxon>
        <taxon>Micromonosporaceae</taxon>
        <taxon>Micromonospora</taxon>
    </lineage>
</organism>
<evidence type="ECO:0000256" key="5">
    <source>
        <dbReference type="ARBA" id="ARBA00022737"/>
    </source>
</evidence>
<feature type="domain" description="CNNM transmembrane" evidence="14">
    <location>
        <begin position="1"/>
        <end position="203"/>
    </location>
</feature>
<comment type="subcellular location">
    <subcellularLocation>
        <location evidence="1">Cell membrane</location>
        <topology evidence="1">Multi-pass membrane protein</topology>
    </subcellularLocation>
</comment>
<gene>
    <name evidence="15" type="ORF">BDK92_7724</name>
</gene>
<dbReference type="InterPro" id="IPR044751">
    <property type="entry name" value="Ion_transp-like_CBS"/>
</dbReference>
<dbReference type="GO" id="GO:0050660">
    <property type="term" value="F:flavin adenine dinucleotide binding"/>
    <property type="evidence" value="ECO:0007669"/>
    <property type="project" value="InterPro"/>
</dbReference>
<dbReference type="Proteomes" id="UP000277671">
    <property type="component" value="Unassembled WGS sequence"/>
</dbReference>
<evidence type="ECO:0000256" key="11">
    <source>
        <dbReference type="SAM" id="MobiDB-lite"/>
    </source>
</evidence>
<dbReference type="GO" id="GO:0005886">
    <property type="term" value="C:plasma membrane"/>
    <property type="evidence" value="ECO:0007669"/>
    <property type="project" value="UniProtKB-SubCell"/>
</dbReference>
<feature type="region of interest" description="Disordered" evidence="11">
    <location>
        <begin position="419"/>
        <end position="438"/>
    </location>
</feature>
<dbReference type="SMART" id="SM01091">
    <property type="entry name" value="CorC_HlyC"/>
    <property type="match status" value="1"/>
</dbReference>
<keyword evidence="5" id="KW-0677">Repeat</keyword>
<comment type="similarity">
    <text evidence="2">Belongs to the UPF0053 family.</text>
</comment>
<evidence type="ECO:0000259" key="14">
    <source>
        <dbReference type="PROSITE" id="PS51846"/>
    </source>
</evidence>
<dbReference type="Gene3D" id="3.30.465.10">
    <property type="match status" value="1"/>
</dbReference>
<keyword evidence="16" id="KW-1185">Reference proteome</keyword>
<evidence type="ECO:0000256" key="6">
    <source>
        <dbReference type="ARBA" id="ARBA00022989"/>
    </source>
</evidence>
<evidence type="ECO:0000256" key="9">
    <source>
        <dbReference type="PROSITE-ProRule" id="PRU00703"/>
    </source>
</evidence>
<dbReference type="EMBL" id="RBKT01000001">
    <property type="protein sequence ID" value="RKR93203.1"/>
    <property type="molecule type" value="Genomic_DNA"/>
</dbReference>
<dbReference type="SMART" id="SM00116">
    <property type="entry name" value="CBS"/>
    <property type="match status" value="2"/>
</dbReference>
<dbReference type="Gene3D" id="3.10.580.10">
    <property type="entry name" value="CBS-domain"/>
    <property type="match status" value="1"/>
</dbReference>
<sequence>MGGHLTELGLVLLLVLINAAFAGSEMALVSLREGQMRGLARGSRSGRTLARLARDPNRFLATTQIGITLAGFLASAAAAVSLAQPLIGPLGFLGSAARPVAVVLVTAVLTFVTLVLGELAPKRIAMQRAERWGLLVARPLDLFATVVRPVVWLLSVATDLVVRIFRADPRATREDINPDELRELVVSQRGVSPQQREILSGAFEIADRTLREILVPRGEVTSLPAAMSIDEGLHLLAETGRSRAPVTGPSGLDDVVGVVHIRDLVGGGRSVGERTRPAVFLPETLRVADAMRQLRQQRHQLALVVDERGATDGLITMEDLLAEVVGELYDETDRDVESVVREPDGALLVPGAFPLHDLPDLGVNLRVPLTGEYTTLAGLMLARLGHLPTEPGETLRLSGWTAQVVEVAGHAIRTVRLCAETGGNPGERDSGDRAPEPR</sequence>
<keyword evidence="7 9" id="KW-0129">CBS domain</keyword>
<dbReference type="InterPro" id="IPR051676">
    <property type="entry name" value="UPF0053_domain"/>
</dbReference>
<dbReference type="InterPro" id="IPR046342">
    <property type="entry name" value="CBS_dom_sf"/>
</dbReference>
<feature type="transmembrane region" description="Helical" evidence="12">
    <location>
        <begin position="59"/>
        <end position="80"/>
    </location>
</feature>
<feature type="domain" description="CBS" evidence="13">
    <location>
        <begin position="274"/>
        <end position="331"/>
    </location>
</feature>
<dbReference type="SUPFAM" id="SSF56176">
    <property type="entry name" value="FAD-binding/transporter-associated domain-like"/>
    <property type="match status" value="1"/>
</dbReference>
<keyword evidence="3" id="KW-1003">Cell membrane</keyword>
<dbReference type="PROSITE" id="PS51371">
    <property type="entry name" value="CBS"/>
    <property type="match status" value="2"/>
</dbReference>
<evidence type="ECO:0000259" key="13">
    <source>
        <dbReference type="PROSITE" id="PS51371"/>
    </source>
</evidence>
<accession>A0A495JVZ5</accession>
<feature type="domain" description="CBS" evidence="13">
    <location>
        <begin position="214"/>
        <end position="265"/>
    </location>
</feature>
<feature type="transmembrane region" description="Helical" evidence="12">
    <location>
        <begin position="12"/>
        <end position="31"/>
    </location>
</feature>
<feature type="compositionally biased region" description="Basic and acidic residues" evidence="11">
    <location>
        <begin position="426"/>
        <end position="438"/>
    </location>
</feature>
<keyword evidence="4 10" id="KW-0812">Transmembrane</keyword>
<dbReference type="Pfam" id="PF01595">
    <property type="entry name" value="CNNM"/>
    <property type="match status" value="1"/>
</dbReference>
<proteinExistence type="inferred from homology"/>
<evidence type="ECO:0000256" key="3">
    <source>
        <dbReference type="ARBA" id="ARBA00022475"/>
    </source>
</evidence>
<evidence type="ECO:0000256" key="12">
    <source>
        <dbReference type="SAM" id="Phobius"/>
    </source>
</evidence>
<dbReference type="PROSITE" id="PS51846">
    <property type="entry name" value="CNNM"/>
    <property type="match status" value="1"/>
</dbReference>
<dbReference type="PANTHER" id="PTHR43099">
    <property type="entry name" value="UPF0053 PROTEIN YRKA"/>
    <property type="match status" value="1"/>
</dbReference>
<dbReference type="InterPro" id="IPR002550">
    <property type="entry name" value="CNNM"/>
</dbReference>
<keyword evidence="6 10" id="KW-1133">Transmembrane helix</keyword>